<proteinExistence type="predicted"/>
<evidence type="ECO:0000313" key="1">
    <source>
        <dbReference type="EMBL" id="KAH7945847.1"/>
    </source>
</evidence>
<evidence type="ECO:0000313" key="2">
    <source>
        <dbReference type="Proteomes" id="UP000821865"/>
    </source>
</evidence>
<dbReference type="Proteomes" id="UP000821865">
    <property type="component" value="Chromosome 6"/>
</dbReference>
<keyword evidence="2" id="KW-1185">Reference proteome</keyword>
<comment type="caution">
    <text evidence="1">The sequence shown here is derived from an EMBL/GenBank/DDBJ whole genome shotgun (WGS) entry which is preliminary data.</text>
</comment>
<gene>
    <name evidence="1" type="ORF">HPB49_016343</name>
</gene>
<sequence>MARFARLEERVAIVDNRVAAIESHLTALYTRVAVLEARQRATEATHTHLSLYAPLTPARTPTPSDACETPEPNGDELAHDTIADADDSTEVASPQAQELAAKENETVQVTTTRFGAALKALGLANFWRTFAEGAVAEDTLIAGAMSLCWYRRHAHEQQKDQGSGLGLHHAKGSRKSSLLRL</sequence>
<reference evidence="1" key="1">
    <citation type="submission" date="2020-05" db="EMBL/GenBank/DDBJ databases">
        <title>Large-scale comparative analyses of tick genomes elucidate their genetic diversity and vector capacities.</title>
        <authorList>
            <person name="Jia N."/>
            <person name="Wang J."/>
            <person name="Shi W."/>
            <person name="Du L."/>
            <person name="Sun Y."/>
            <person name="Zhan W."/>
            <person name="Jiang J."/>
            <person name="Wang Q."/>
            <person name="Zhang B."/>
            <person name="Ji P."/>
            <person name="Sakyi L.B."/>
            <person name="Cui X."/>
            <person name="Yuan T."/>
            <person name="Jiang B."/>
            <person name="Yang W."/>
            <person name="Lam T.T.-Y."/>
            <person name="Chang Q."/>
            <person name="Ding S."/>
            <person name="Wang X."/>
            <person name="Zhu J."/>
            <person name="Ruan X."/>
            <person name="Zhao L."/>
            <person name="Wei J."/>
            <person name="Que T."/>
            <person name="Du C."/>
            <person name="Cheng J."/>
            <person name="Dai P."/>
            <person name="Han X."/>
            <person name="Huang E."/>
            <person name="Gao Y."/>
            <person name="Liu J."/>
            <person name="Shao H."/>
            <person name="Ye R."/>
            <person name="Li L."/>
            <person name="Wei W."/>
            <person name="Wang X."/>
            <person name="Wang C."/>
            <person name="Yang T."/>
            <person name="Huo Q."/>
            <person name="Li W."/>
            <person name="Guo W."/>
            <person name="Chen H."/>
            <person name="Zhou L."/>
            <person name="Ni X."/>
            <person name="Tian J."/>
            <person name="Zhou Y."/>
            <person name="Sheng Y."/>
            <person name="Liu T."/>
            <person name="Pan Y."/>
            <person name="Xia L."/>
            <person name="Li J."/>
            <person name="Zhao F."/>
            <person name="Cao W."/>
        </authorList>
    </citation>
    <scope>NUCLEOTIDE SEQUENCE</scope>
    <source>
        <strain evidence="1">Dsil-2018</strain>
    </source>
</reference>
<dbReference type="EMBL" id="CM023475">
    <property type="protein sequence ID" value="KAH7945847.1"/>
    <property type="molecule type" value="Genomic_DNA"/>
</dbReference>
<accession>A0ACB8CLR4</accession>
<organism evidence="1 2">
    <name type="scientific">Dermacentor silvarum</name>
    <name type="common">Tick</name>
    <dbReference type="NCBI Taxonomy" id="543639"/>
    <lineage>
        <taxon>Eukaryota</taxon>
        <taxon>Metazoa</taxon>
        <taxon>Ecdysozoa</taxon>
        <taxon>Arthropoda</taxon>
        <taxon>Chelicerata</taxon>
        <taxon>Arachnida</taxon>
        <taxon>Acari</taxon>
        <taxon>Parasitiformes</taxon>
        <taxon>Ixodida</taxon>
        <taxon>Ixodoidea</taxon>
        <taxon>Ixodidae</taxon>
        <taxon>Rhipicephalinae</taxon>
        <taxon>Dermacentor</taxon>
    </lineage>
</organism>
<name>A0ACB8CLR4_DERSI</name>
<protein>
    <submittedName>
        <fullName evidence="1">Uncharacterized protein</fullName>
    </submittedName>
</protein>